<comment type="cofactor">
    <cofactor evidence="8 13">
        <name>Zn(2+)</name>
        <dbReference type="ChEBI" id="CHEBI:29105"/>
    </cofactor>
    <text evidence="8 13">Binds 1 zinc ion per subunit.</text>
</comment>
<dbReference type="RefSeq" id="WP_091791855.1">
    <property type="nucleotide sequence ID" value="NZ_FNAF01000006.1"/>
</dbReference>
<accession>A0A1G6X7M5</accession>
<evidence type="ECO:0000256" key="12">
    <source>
        <dbReference type="PIRSR" id="PIRSR000099-3"/>
    </source>
</evidence>
<dbReference type="EC" id="1.1.1.23" evidence="3 8"/>
<keyword evidence="6 8" id="KW-0560">Oxidoreductase</keyword>
<dbReference type="InterPro" id="IPR001692">
    <property type="entry name" value="Histidinol_DH_CS"/>
</dbReference>
<feature type="binding site" evidence="8 11">
    <location>
        <position position="128"/>
    </location>
    <ligand>
        <name>NAD(+)</name>
        <dbReference type="ChEBI" id="CHEBI:57540"/>
    </ligand>
</feature>
<dbReference type="PROSITE" id="PS00611">
    <property type="entry name" value="HISOL_DEHYDROGENASE"/>
    <property type="match status" value="1"/>
</dbReference>
<feature type="active site" description="Proton acceptor" evidence="8 10">
    <location>
        <position position="327"/>
    </location>
</feature>
<keyword evidence="8 11" id="KW-0520">NAD</keyword>
<name>A0A1G6X7M5_PEPNI</name>
<dbReference type="UniPathway" id="UPA00031">
    <property type="reaction ID" value="UER00014"/>
</dbReference>
<proteinExistence type="inferred from homology"/>
<evidence type="ECO:0000256" key="14">
    <source>
        <dbReference type="RuleBase" id="RU004175"/>
    </source>
</evidence>
<evidence type="ECO:0000256" key="13">
    <source>
        <dbReference type="PIRSR" id="PIRSR000099-4"/>
    </source>
</evidence>
<dbReference type="AlphaFoldDB" id="A0A1G6X7M5"/>
<feature type="binding site" evidence="8 13">
    <location>
        <position position="258"/>
    </location>
    <ligand>
        <name>Zn(2+)</name>
        <dbReference type="ChEBI" id="CHEBI:29105"/>
    </ligand>
</feature>
<reference evidence="15 16" key="1">
    <citation type="submission" date="2016-10" db="EMBL/GenBank/DDBJ databases">
        <authorList>
            <person name="de Groot N.N."/>
        </authorList>
    </citation>
    <scope>NUCLEOTIDE SEQUENCE [LARGE SCALE GENOMIC DNA]</scope>
    <source>
        <strain evidence="15 16">DSM 20475</strain>
    </source>
</reference>
<feature type="binding site" evidence="8 13">
    <location>
        <position position="261"/>
    </location>
    <ligand>
        <name>Zn(2+)</name>
        <dbReference type="ChEBI" id="CHEBI:29105"/>
    </ligand>
</feature>
<dbReference type="FunFam" id="3.40.50.1980:FF:000001">
    <property type="entry name" value="Histidinol dehydrogenase"/>
    <property type="match status" value="1"/>
</dbReference>
<evidence type="ECO:0000256" key="9">
    <source>
        <dbReference type="PIRNR" id="PIRNR000099"/>
    </source>
</evidence>
<feature type="binding site" evidence="8 11">
    <location>
        <position position="213"/>
    </location>
    <ligand>
        <name>NAD(+)</name>
        <dbReference type="ChEBI" id="CHEBI:57540"/>
    </ligand>
</feature>
<evidence type="ECO:0000256" key="1">
    <source>
        <dbReference type="ARBA" id="ARBA00003850"/>
    </source>
</evidence>
<evidence type="ECO:0000313" key="16">
    <source>
        <dbReference type="Proteomes" id="UP000198995"/>
    </source>
</evidence>
<feature type="active site" description="Proton acceptor" evidence="8 10">
    <location>
        <position position="326"/>
    </location>
</feature>
<evidence type="ECO:0000256" key="3">
    <source>
        <dbReference type="ARBA" id="ARBA00012965"/>
    </source>
</evidence>
<keyword evidence="4 8" id="KW-0479">Metal-binding</keyword>
<feature type="binding site" evidence="8 12">
    <location>
        <position position="258"/>
    </location>
    <ligand>
        <name>substrate</name>
    </ligand>
</feature>
<organism evidence="15 16">
    <name type="scientific">Peptococcus niger</name>
    <dbReference type="NCBI Taxonomy" id="2741"/>
    <lineage>
        <taxon>Bacteria</taxon>
        <taxon>Bacillati</taxon>
        <taxon>Bacillota</taxon>
        <taxon>Clostridia</taxon>
        <taxon>Eubacteriales</taxon>
        <taxon>Peptococcaceae</taxon>
        <taxon>Peptococcus</taxon>
    </lineage>
</organism>
<gene>
    <name evidence="8" type="primary">hisD</name>
    <name evidence="15" type="ORF">SAMN04489866_10675</name>
</gene>
<dbReference type="PRINTS" id="PR00083">
    <property type="entry name" value="HOLDHDRGNASE"/>
</dbReference>
<sequence>MIPCLSTKDKAHLAYLQRLENRLDAPDAELVRQVQAILTAVREEGDAALCRYSERFDGFAGPVRFLEPADCQAALARLAPDLRAALEKAAAHIRAFHDKQRPEGFVLQKANGVQLEQRLLPLKRVGLYVPGGRAAYPSTVLMNAIPARIAGVESLIVATPPDAQGQVNDMTLAACAVAGVDRVLLAGGAQACAALAYGTASVPKVDKITGPGNAYVATAKRLLYGVVDIDMIAGPSEILIVADGDANPTWLAADLLGQCEHDPQAAGILLTPDAALAEAVRQAVIDQAAQAPRRDIISQALDRYSAIIVTKDLDEAMAIAERVAPEHLELVGEGPESRIDMVRSAGSVFLGPYTPEAVGDYMAGTNHVLPTGGTARFFSPLGVENFMRRMQVSRYSQEALTEDAAAIVAFAQAEGLYAHARSVEIRGEG</sequence>
<evidence type="ECO:0000256" key="5">
    <source>
        <dbReference type="ARBA" id="ARBA00022833"/>
    </source>
</evidence>
<dbReference type="GO" id="GO:0004399">
    <property type="term" value="F:histidinol dehydrogenase activity"/>
    <property type="evidence" value="ECO:0007669"/>
    <property type="project" value="UniProtKB-UniRule"/>
</dbReference>
<evidence type="ECO:0000256" key="10">
    <source>
        <dbReference type="PIRSR" id="PIRSR000099-1"/>
    </source>
</evidence>
<evidence type="ECO:0000256" key="4">
    <source>
        <dbReference type="ARBA" id="ARBA00022723"/>
    </source>
</evidence>
<keyword evidence="5 8" id="KW-0862">Zinc</keyword>
<protein>
    <recommendedName>
        <fullName evidence="3 8">Histidinol dehydrogenase</fullName>
        <shortName evidence="8">HDH</shortName>
        <ecNumber evidence="3 8">1.1.1.23</ecNumber>
    </recommendedName>
</protein>
<dbReference type="Gene3D" id="1.20.5.1300">
    <property type="match status" value="1"/>
</dbReference>
<dbReference type="GO" id="GO:0008270">
    <property type="term" value="F:zinc ion binding"/>
    <property type="evidence" value="ECO:0007669"/>
    <property type="project" value="UniProtKB-UniRule"/>
</dbReference>
<dbReference type="Proteomes" id="UP000198995">
    <property type="component" value="Unassembled WGS sequence"/>
</dbReference>
<comment type="pathway">
    <text evidence="8">Amino-acid biosynthesis; L-histidine biosynthesis; L-histidine from 5-phospho-alpha-D-ribose 1-diphosphate: step 9/9.</text>
</comment>
<dbReference type="Pfam" id="PF00815">
    <property type="entry name" value="Histidinol_dh"/>
    <property type="match status" value="1"/>
</dbReference>
<evidence type="ECO:0000256" key="7">
    <source>
        <dbReference type="ARBA" id="ARBA00049489"/>
    </source>
</evidence>
<evidence type="ECO:0000256" key="6">
    <source>
        <dbReference type="ARBA" id="ARBA00023002"/>
    </source>
</evidence>
<evidence type="ECO:0000256" key="8">
    <source>
        <dbReference type="HAMAP-Rule" id="MF_01024"/>
    </source>
</evidence>
<dbReference type="PIRSF" id="PIRSF000099">
    <property type="entry name" value="Histidinol_dh"/>
    <property type="match status" value="1"/>
</dbReference>
<dbReference type="Gene3D" id="3.40.50.1980">
    <property type="entry name" value="Nitrogenase molybdenum iron protein domain"/>
    <property type="match status" value="2"/>
</dbReference>
<dbReference type="OrthoDB" id="9805269at2"/>
<comment type="catalytic activity">
    <reaction evidence="7 8">
        <text>L-histidinol + 2 NAD(+) + H2O = L-histidine + 2 NADH + 3 H(+)</text>
        <dbReference type="Rhea" id="RHEA:20641"/>
        <dbReference type="ChEBI" id="CHEBI:15377"/>
        <dbReference type="ChEBI" id="CHEBI:15378"/>
        <dbReference type="ChEBI" id="CHEBI:57540"/>
        <dbReference type="ChEBI" id="CHEBI:57595"/>
        <dbReference type="ChEBI" id="CHEBI:57699"/>
        <dbReference type="ChEBI" id="CHEBI:57945"/>
        <dbReference type="EC" id="1.1.1.23"/>
    </reaction>
</comment>
<evidence type="ECO:0000256" key="11">
    <source>
        <dbReference type="PIRSR" id="PIRSR000099-2"/>
    </source>
</evidence>
<feature type="binding site" evidence="8 13">
    <location>
        <position position="360"/>
    </location>
    <ligand>
        <name>Zn(2+)</name>
        <dbReference type="ChEBI" id="CHEBI:29105"/>
    </ligand>
</feature>
<feature type="binding site" evidence="8 12">
    <location>
        <position position="236"/>
    </location>
    <ligand>
        <name>substrate</name>
    </ligand>
</feature>
<dbReference type="HAMAP" id="MF_01024">
    <property type="entry name" value="HisD"/>
    <property type="match status" value="1"/>
</dbReference>
<dbReference type="InterPro" id="IPR016161">
    <property type="entry name" value="Ald_DH/histidinol_DH"/>
</dbReference>
<dbReference type="GO" id="GO:0000105">
    <property type="term" value="P:L-histidine biosynthetic process"/>
    <property type="evidence" value="ECO:0007669"/>
    <property type="project" value="UniProtKB-UniRule"/>
</dbReference>
<dbReference type="CDD" id="cd06572">
    <property type="entry name" value="Histidinol_dh"/>
    <property type="match status" value="1"/>
</dbReference>
<dbReference type="GO" id="GO:0051287">
    <property type="term" value="F:NAD binding"/>
    <property type="evidence" value="ECO:0007669"/>
    <property type="project" value="InterPro"/>
</dbReference>
<dbReference type="PANTHER" id="PTHR21256:SF2">
    <property type="entry name" value="HISTIDINE BIOSYNTHESIS TRIFUNCTIONAL PROTEIN"/>
    <property type="match status" value="1"/>
</dbReference>
<feature type="binding site" evidence="8 13">
    <location>
        <position position="419"/>
    </location>
    <ligand>
        <name>Zn(2+)</name>
        <dbReference type="ChEBI" id="CHEBI:29105"/>
    </ligand>
</feature>
<comment type="similarity">
    <text evidence="2 8 9 14">Belongs to the histidinol dehydrogenase family.</text>
</comment>
<dbReference type="PANTHER" id="PTHR21256">
    <property type="entry name" value="HISTIDINOL DEHYDROGENASE HDH"/>
    <property type="match status" value="1"/>
</dbReference>
<keyword evidence="16" id="KW-1185">Reference proteome</keyword>
<dbReference type="FunFam" id="3.40.50.1980:FF:000026">
    <property type="entry name" value="Histidinol dehydrogenase"/>
    <property type="match status" value="1"/>
</dbReference>
<feature type="binding site" evidence="8 12">
    <location>
        <position position="327"/>
    </location>
    <ligand>
        <name>substrate</name>
    </ligand>
</feature>
<feature type="binding site" evidence="8 12">
    <location>
        <position position="261"/>
    </location>
    <ligand>
        <name>substrate</name>
    </ligand>
</feature>
<dbReference type="NCBIfam" id="TIGR00069">
    <property type="entry name" value="hisD"/>
    <property type="match status" value="1"/>
</dbReference>
<feature type="binding site" evidence="8 12">
    <location>
        <position position="360"/>
    </location>
    <ligand>
        <name>substrate</name>
    </ligand>
</feature>
<evidence type="ECO:0000256" key="2">
    <source>
        <dbReference type="ARBA" id="ARBA00010178"/>
    </source>
</evidence>
<dbReference type="EMBL" id="FNAF01000006">
    <property type="protein sequence ID" value="SDD74190.1"/>
    <property type="molecule type" value="Genomic_DNA"/>
</dbReference>
<feature type="binding site" evidence="8 11">
    <location>
        <position position="190"/>
    </location>
    <ligand>
        <name>NAD(+)</name>
        <dbReference type="ChEBI" id="CHEBI:57540"/>
    </ligand>
</feature>
<dbReference type="GO" id="GO:0005829">
    <property type="term" value="C:cytosol"/>
    <property type="evidence" value="ECO:0007669"/>
    <property type="project" value="TreeGrafter"/>
</dbReference>
<evidence type="ECO:0000313" key="15">
    <source>
        <dbReference type="EMBL" id="SDD74190.1"/>
    </source>
</evidence>
<comment type="function">
    <text evidence="1 8">Catalyzes the sequential NAD-dependent oxidations of L-histidinol to L-histidinaldehyde and then to L-histidine.</text>
</comment>
<dbReference type="InterPro" id="IPR012131">
    <property type="entry name" value="Hstdl_DH"/>
</dbReference>
<keyword evidence="8" id="KW-0028">Amino-acid biosynthesis</keyword>
<dbReference type="SUPFAM" id="SSF53720">
    <property type="entry name" value="ALDH-like"/>
    <property type="match status" value="1"/>
</dbReference>
<dbReference type="STRING" id="2741.SAMN04489866_10675"/>
<feature type="binding site" evidence="8 12">
    <location>
        <position position="419"/>
    </location>
    <ligand>
        <name>substrate</name>
    </ligand>
</feature>
<dbReference type="InterPro" id="IPR022695">
    <property type="entry name" value="Histidinol_DH_monofunct"/>
</dbReference>
<keyword evidence="8" id="KW-0368">Histidine biosynthesis</keyword>
<feature type="binding site" evidence="8 12">
    <location>
        <position position="414"/>
    </location>
    <ligand>
        <name>substrate</name>
    </ligand>
</feature>